<dbReference type="Gene3D" id="3.30.460.10">
    <property type="entry name" value="Beta Polymerase, domain 2"/>
    <property type="match status" value="1"/>
</dbReference>
<dbReference type="CDD" id="cd05402">
    <property type="entry name" value="NT_PAP_TUTase"/>
    <property type="match status" value="1"/>
</dbReference>
<dbReference type="GO" id="GO:0031123">
    <property type="term" value="P:RNA 3'-end processing"/>
    <property type="evidence" value="ECO:0007669"/>
    <property type="project" value="TreeGrafter"/>
</dbReference>
<feature type="region of interest" description="Disordered" evidence="1">
    <location>
        <begin position="1"/>
        <end position="39"/>
    </location>
</feature>
<dbReference type="SUPFAM" id="SSF81301">
    <property type="entry name" value="Nucleotidyltransferase"/>
    <property type="match status" value="1"/>
</dbReference>
<gene>
    <name evidence="3" type="ORF">MENT_LOCUS38734</name>
</gene>
<dbReference type="InterPro" id="IPR054708">
    <property type="entry name" value="MTPAP-like_central"/>
</dbReference>
<dbReference type="PANTHER" id="PTHR12271">
    <property type="entry name" value="POLY A POLYMERASE CID PAP -RELATED"/>
    <property type="match status" value="1"/>
</dbReference>
<feature type="compositionally biased region" description="Basic and acidic residues" evidence="1">
    <location>
        <begin position="545"/>
        <end position="561"/>
    </location>
</feature>
<comment type="caution">
    <text evidence="3">The sequence shown here is derived from an EMBL/GenBank/DDBJ whole genome shotgun (WGS) entry which is preliminary data.</text>
</comment>
<protein>
    <recommendedName>
        <fullName evidence="2">Poly(A) RNA polymerase mitochondrial-like central palm domain-containing protein</fullName>
    </recommendedName>
</protein>
<dbReference type="PANTHER" id="PTHR12271:SF40">
    <property type="entry name" value="POLY(A) RNA POLYMERASE GLD2"/>
    <property type="match status" value="1"/>
</dbReference>
<evidence type="ECO:0000313" key="4">
    <source>
        <dbReference type="Proteomes" id="UP000580250"/>
    </source>
</evidence>
<evidence type="ECO:0000313" key="3">
    <source>
        <dbReference type="EMBL" id="CAD2186254.1"/>
    </source>
</evidence>
<dbReference type="EMBL" id="CAJEWN010000579">
    <property type="protein sequence ID" value="CAD2186254.1"/>
    <property type="molecule type" value="Genomic_DNA"/>
</dbReference>
<accession>A0A6V7WGZ5</accession>
<sequence>MIKEMAQQGIDFEAGNRARRGNFEALPRKRRNSRESFNRGYQKFKRSNWNNREDFNNINWNENRQKWGNREKEVFTYKVPAAKWKNYEKEEYEYFNKNTKKNYWEEEKEASKYFWEKKEEKNKEGRNREVKYNRESSSKGSFDEEGYSQSTTNSSRGLEENYQIKEKYCLPQNFLEEIRIIEKENMLNKLIEKNAKEIIDENWQMILEKEYYEIKKFLEEKIEIKIQLFGSTLSNLCTENSDIDIAVFESDIKNTGMLLKKIGRELKIKYGADKVHKENLIIQAKIPLLEMQIDKESNRITIQITIENEAGVINSLHIRMLTEIEPKLKYIWMNIKKWAEINNVIDSKNGRFAAYTLLILVNFYLLSLSKPAVPNIWKIIEEERNYSEINHIELGNRIFENIGESFENTEYGTARLFAGFFKFMVDIDFDKYSISNTEENWLKDKNTEKYPVVIENPFNNQQNSARSVKKENWENIKEKFTIANNKIIQGFNRELFHELIGNREICEKLSELDLQKEEEILKEDENEETIENVDLEKAEQELFKENEKDLEEEKTKEEKSQNKSKKNKAWVNKGKTYKLGTTLGLIILINILILMKSAIAIRPMICHHLKKSNLIKFKIDNSECKQVIKLLNKNVLSGSMDIFKPNTIEFSFYGWKCVAIKQAVDYRTDFLGYSHQKAPEQKIIKITPEECKNWVNFKKCEYGEITKGSDKELHTGKSLNLEYSWWKIGWQKATVVNCFITQSLLIGQPGKATIDSPTEEVKHCEFIEEECNLKDGASIIWEKNNDISEIFDKRMCKYQKIGHFSGNYSNGIWYSTDMQRSLIFEESAEKIETCGEKLRISNTGFAIREYDFKKIIDQKNKNRVKRYLDRDPSVKLSELLSRLQAEAVFQDKQNRIALENIINILCETIESNQYTSWLSHLEATKFIREKLNNDYLEANWVDKNIIEFWECTPTNYTITPSVDGACFKDIPANISMKNGVIKGFIDPQNLIIKSFSDRGPCDKFRYITTKIDEKVFKIDQWSGDIVEIKPKDIIEEKISNKKIFRVPNLAVIFSLKTV</sequence>
<feature type="region of interest" description="Disordered" evidence="1">
    <location>
        <begin position="545"/>
        <end position="565"/>
    </location>
</feature>
<feature type="compositionally biased region" description="Basic and acidic residues" evidence="1">
    <location>
        <begin position="125"/>
        <end position="137"/>
    </location>
</feature>
<organism evidence="3 4">
    <name type="scientific">Meloidogyne enterolobii</name>
    <name type="common">Root-knot nematode worm</name>
    <name type="synonym">Meloidogyne mayaguensis</name>
    <dbReference type="NCBI Taxonomy" id="390850"/>
    <lineage>
        <taxon>Eukaryota</taxon>
        <taxon>Metazoa</taxon>
        <taxon>Ecdysozoa</taxon>
        <taxon>Nematoda</taxon>
        <taxon>Chromadorea</taxon>
        <taxon>Rhabditida</taxon>
        <taxon>Tylenchina</taxon>
        <taxon>Tylenchomorpha</taxon>
        <taxon>Tylenchoidea</taxon>
        <taxon>Meloidogynidae</taxon>
        <taxon>Meloidogyninae</taxon>
        <taxon>Meloidogyne</taxon>
    </lineage>
</organism>
<dbReference type="Gene3D" id="1.10.1410.10">
    <property type="match status" value="1"/>
</dbReference>
<feature type="region of interest" description="Disordered" evidence="1">
    <location>
        <begin position="125"/>
        <end position="158"/>
    </location>
</feature>
<dbReference type="SUPFAM" id="SSF81631">
    <property type="entry name" value="PAP/OAS1 substrate-binding domain"/>
    <property type="match status" value="1"/>
</dbReference>
<evidence type="ECO:0000259" key="2">
    <source>
        <dbReference type="Pfam" id="PF22600"/>
    </source>
</evidence>
<dbReference type="Proteomes" id="UP000580250">
    <property type="component" value="Unassembled WGS sequence"/>
</dbReference>
<name>A0A6V7WGZ5_MELEN</name>
<dbReference type="Pfam" id="PF22600">
    <property type="entry name" value="MTPAP-like_central"/>
    <property type="match status" value="1"/>
</dbReference>
<dbReference type="GO" id="GO:0016779">
    <property type="term" value="F:nucleotidyltransferase activity"/>
    <property type="evidence" value="ECO:0007669"/>
    <property type="project" value="TreeGrafter"/>
</dbReference>
<reference evidence="3 4" key="1">
    <citation type="submission" date="2020-08" db="EMBL/GenBank/DDBJ databases">
        <authorList>
            <person name="Koutsovoulos G."/>
            <person name="Danchin GJ E."/>
        </authorList>
    </citation>
    <scope>NUCLEOTIDE SEQUENCE [LARGE SCALE GENOMIC DNA]</scope>
</reference>
<evidence type="ECO:0000256" key="1">
    <source>
        <dbReference type="SAM" id="MobiDB-lite"/>
    </source>
</evidence>
<feature type="compositionally biased region" description="Polar residues" evidence="1">
    <location>
        <begin position="147"/>
        <end position="156"/>
    </location>
</feature>
<dbReference type="InterPro" id="IPR043519">
    <property type="entry name" value="NT_sf"/>
</dbReference>
<feature type="domain" description="Poly(A) RNA polymerase mitochondrial-like central palm" evidence="2">
    <location>
        <begin position="195"/>
        <end position="320"/>
    </location>
</feature>
<proteinExistence type="predicted"/>
<dbReference type="OrthoDB" id="5869299at2759"/>
<dbReference type="AlphaFoldDB" id="A0A6V7WGZ5"/>